<reference evidence="4" key="2">
    <citation type="submission" date="2018-04" db="EMBL/GenBank/DDBJ databases">
        <title>Complete genome sequence of Sulfodiicoccus acidiphilus strain HS-1.</title>
        <authorList>
            <person name="Sakai H.D."/>
            <person name="Kurosawa N."/>
        </authorList>
    </citation>
    <scope>NUCLEOTIDE SEQUENCE [LARGE SCALE GENOMIC DNA]</scope>
    <source>
        <strain evidence="4">HS-1</strain>
    </source>
</reference>
<dbReference type="KEGG" id="sacd:HS1genome_0181"/>
<evidence type="ECO:0000256" key="1">
    <source>
        <dbReference type="SAM" id="MobiDB-lite"/>
    </source>
</evidence>
<protein>
    <submittedName>
        <fullName evidence="2">Uncharacterized protein</fullName>
    </submittedName>
</protein>
<reference evidence="3" key="1">
    <citation type="journal article" date="2014" name="Int. J. Syst. Evol. Microbiol.">
        <title>Complete genome sequence of Corynebacterium casei LMG S-19264T (=DSM 44701T), isolated from a smear-ripened cheese.</title>
        <authorList>
            <consortium name="US DOE Joint Genome Institute (JGI-PGF)"/>
            <person name="Walter F."/>
            <person name="Albersmeier A."/>
            <person name="Kalinowski J."/>
            <person name="Ruckert C."/>
        </authorList>
    </citation>
    <scope>NUCLEOTIDE SEQUENCE</scope>
    <source>
        <strain evidence="3">JCM 31740</strain>
    </source>
</reference>
<gene>
    <name evidence="3" type="ORF">GCM10007116_15740</name>
    <name evidence="2" type="ORF">HS1genome_0181</name>
</gene>
<dbReference type="Proteomes" id="UP000276741">
    <property type="component" value="Chromosome"/>
</dbReference>
<dbReference type="Proteomes" id="UP000616143">
    <property type="component" value="Unassembled WGS sequence"/>
</dbReference>
<evidence type="ECO:0000313" key="2">
    <source>
        <dbReference type="EMBL" id="BBD71792.1"/>
    </source>
</evidence>
<reference evidence="2" key="3">
    <citation type="journal article" date="2019" name="BMC Res. Notes">
        <title>Complete genome sequence of the Sulfodiicoccus acidiphilus strain HS-1T, the first crenarchaeon that lacks polB3, isolated from an acidic hot spring in Ohwaku-dani, Hakone, Japan.</title>
        <authorList>
            <person name="Sakai H.D."/>
            <person name="Kurosawa N."/>
        </authorList>
    </citation>
    <scope>NUCLEOTIDE SEQUENCE</scope>
    <source>
        <strain evidence="2">HS-1</strain>
    </source>
</reference>
<feature type="compositionally biased region" description="Basic and acidic residues" evidence="1">
    <location>
        <begin position="1"/>
        <end position="27"/>
    </location>
</feature>
<dbReference type="EMBL" id="BMQS01000014">
    <property type="protein sequence ID" value="GGT99227.1"/>
    <property type="molecule type" value="Genomic_DNA"/>
</dbReference>
<organism evidence="2 4">
    <name type="scientific">Sulfodiicoccus acidiphilus</name>
    <dbReference type="NCBI Taxonomy" id="1670455"/>
    <lineage>
        <taxon>Archaea</taxon>
        <taxon>Thermoproteota</taxon>
        <taxon>Thermoprotei</taxon>
        <taxon>Sulfolobales</taxon>
        <taxon>Sulfolobaceae</taxon>
        <taxon>Sulfodiicoccus</taxon>
    </lineage>
</organism>
<evidence type="ECO:0000313" key="3">
    <source>
        <dbReference type="EMBL" id="GGT99227.1"/>
    </source>
</evidence>
<reference evidence="3" key="4">
    <citation type="submission" date="2020-09" db="EMBL/GenBank/DDBJ databases">
        <authorList>
            <person name="Sun Q."/>
            <person name="Ohkuma M."/>
        </authorList>
    </citation>
    <scope>NUCLEOTIDE SEQUENCE</scope>
    <source>
        <strain evidence="3">JCM 31740</strain>
    </source>
</reference>
<feature type="region of interest" description="Disordered" evidence="1">
    <location>
        <begin position="1"/>
        <end position="31"/>
    </location>
</feature>
<sequence>MDIGDSRRFGESRPPRDQRREIGDGEPKPMPLGDKCNYLCPYFKCNKKALMITMKYMKGNPYKIGKCRWVGDTCITGDCQYAYCEKRALLPGNRCAFAMRRKEENEKEEEYEEDEVESRVKEILSKKLGGKGIEGI</sequence>
<name>A0A348B0U0_9CREN</name>
<keyword evidence="4" id="KW-1185">Reference proteome</keyword>
<proteinExistence type="predicted"/>
<accession>A0A348B0U0</accession>
<dbReference type="AlphaFoldDB" id="A0A348B0U0"/>
<evidence type="ECO:0000313" key="4">
    <source>
        <dbReference type="Proteomes" id="UP000276741"/>
    </source>
</evidence>
<dbReference type="EMBL" id="AP018553">
    <property type="protein sequence ID" value="BBD71792.1"/>
    <property type="molecule type" value="Genomic_DNA"/>
</dbReference>